<feature type="region of interest" description="Disordered" evidence="1">
    <location>
        <begin position="28"/>
        <end position="52"/>
    </location>
</feature>
<evidence type="ECO:0000256" key="2">
    <source>
        <dbReference type="SAM" id="Phobius"/>
    </source>
</evidence>
<reference evidence="3 4" key="1">
    <citation type="submission" date="2018-12" db="EMBL/GenBank/DDBJ databases">
        <authorList>
            <person name="Sun L."/>
            <person name="Chen Z."/>
        </authorList>
    </citation>
    <scope>NUCLEOTIDE SEQUENCE [LARGE SCALE GENOMIC DNA]</scope>
    <source>
        <strain evidence="3 4">DSM 15890</strain>
    </source>
</reference>
<evidence type="ECO:0000313" key="3">
    <source>
        <dbReference type="EMBL" id="RUT43016.1"/>
    </source>
</evidence>
<name>A0A433Y4J1_9BACL</name>
<dbReference type="RefSeq" id="WP_127194072.1">
    <property type="nucleotide sequence ID" value="NZ_RZNY01000022.1"/>
</dbReference>
<accession>A0A433Y4J1</accession>
<keyword evidence="2" id="KW-1133">Transmembrane helix</keyword>
<dbReference type="EMBL" id="RZNY01000022">
    <property type="protein sequence ID" value="RUT43016.1"/>
    <property type="molecule type" value="Genomic_DNA"/>
</dbReference>
<feature type="transmembrane region" description="Helical" evidence="2">
    <location>
        <begin position="157"/>
        <end position="175"/>
    </location>
</feature>
<feature type="compositionally biased region" description="Polar residues" evidence="1">
    <location>
        <begin position="28"/>
        <end position="46"/>
    </location>
</feature>
<dbReference type="AlphaFoldDB" id="A0A433Y4J1"/>
<feature type="transmembrane region" description="Helical" evidence="2">
    <location>
        <begin position="250"/>
        <end position="269"/>
    </location>
</feature>
<keyword evidence="2" id="KW-0812">Transmembrane</keyword>
<evidence type="ECO:0000256" key="1">
    <source>
        <dbReference type="SAM" id="MobiDB-lite"/>
    </source>
</evidence>
<feature type="transmembrane region" description="Helical" evidence="2">
    <location>
        <begin position="220"/>
        <end position="238"/>
    </location>
</feature>
<keyword evidence="4" id="KW-1185">Reference proteome</keyword>
<feature type="transmembrane region" description="Helical" evidence="2">
    <location>
        <begin position="195"/>
        <end position="213"/>
    </location>
</feature>
<comment type="caution">
    <text evidence="3">The sequence shown here is derived from an EMBL/GenBank/DDBJ whole genome shotgun (WGS) entry which is preliminary data.</text>
</comment>
<gene>
    <name evidence="3" type="ORF">EJP82_21300</name>
</gene>
<feature type="transmembrane region" description="Helical" evidence="2">
    <location>
        <begin position="117"/>
        <end position="137"/>
    </location>
</feature>
<keyword evidence="2" id="KW-0472">Membrane</keyword>
<evidence type="ECO:0008006" key="5">
    <source>
        <dbReference type="Google" id="ProtNLM"/>
    </source>
</evidence>
<protein>
    <recommendedName>
        <fullName evidence="5">Zinc ribbon domain-containing protein</fullName>
    </recommendedName>
</protein>
<dbReference type="Proteomes" id="UP000279446">
    <property type="component" value="Unassembled WGS sequence"/>
</dbReference>
<proteinExistence type="predicted"/>
<sequence>MNCPQCNQVNEKGKFCVACGTPLHATPTAESPTYSETATSSDSPGNTATFTSASTTATSTDQLHIPALPNVANGWDKVRQSDAAKKSIHVSKQYGSYFLKALLHPFQTTQSVNSTHFTNGIITMFFTSFLLPFIFYVGAKQAYGFSISFGSTVIKPLFLIWISLLLASLLALFVIRLGRVASDYLTVTAKLGTMLVPAVAALFLCMICTLLGLGTKLPVLLLLIGISVIFTSISAVILNAGKESTSGLDPLYGAVIANLIYAYTLFKIVSLSMEAILDNLFGGFNMFY</sequence>
<dbReference type="OrthoDB" id="2448863at2"/>
<evidence type="ECO:0000313" key="4">
    <source>
        <dbReference type="Proteomes" id="UP000279446"/>
    </source>
</evidence>
<organism evidence="3 4">
    <name type="scientific">Paenibacillus anaericanus</name>
    <dbReference type="NCBI Taxonomy" id="170367"/>
    <lineage>
        <taxon>Bacteria</taxon>
        <taxon>Bacillati</taxon>
        <taxon>Bacillota</taxon>
        <taxon>Bacilli</taxon>
        <taxon>Bacillales</taxon>
        <taxon>Paenibacillaceae</taxon>
        <taxon>Paenibacillus</taxon>
    </lineage>
</organism>